<evidence type="ECO:0000313" key="2">
    <source>
        <dbReference type="Proteomes" id="UP000184465"/>
    </source>
</evidence>
<dbReference type="AlphaFoldDB" id="A0A1M6NQ22"/>
<dbReference type="STRING" id="1121301.SAMN02745912_01817"/>
<dbReference type="EMBL" id="FRAG01000018">
    <property type="protein sequence ID" value="SHJ97758.1"/>
    <property type="molecule type" value="Genomic_DNA"/>
</dbReference>
<dbReference type="Proteomes" id="UP000184465">
    <property type="component" value="Unassembled WGS sequence"/>
</dbReference>
<proteinExistence type="predicted"/>
<gene>
    <name evidence="1" type="ORF">SAMN02745912_01817</name>
</gene>
<keyword evidence="2" id="KW-1185">Reference proteome</keyword>
<accession>A0A1M6NQ22</accession>
<organism evidence="1 2">
    <name type="scientific">Paramaledivibacter caminithermalis (strain DSM 15212 / CIP 107654 / DViRD3)</name>
    <name type="common">Clostridium caminithermale</name>
    <dbReference type="NCBI Taxonomy" id="1121301"/>
    <lineage>
        <taxon>Bacteria</taxon>
        <taxon>Bacillati</taxon>
        <taxon>Bacillota</taxon>
        <taxon>Clostridia</taxon>
        <taxon>Peptostreptococcales</taxon>
        <taxon>Caminicellaceae</taxon>
        <taxon>Paramaledivibacter</taxon>
    </lineage>
</organism>
<evidence type="ECO:0000313" key="1">
    <source>
        <dbReference type="EMBL" id="SHJ97758.1"/>
    </source>
</evidence>
<name>A0A1M6NQ22_PARC5</name>
<sequence>MKIKEIFDKKIKNILEGEKVLSILLIGAGANIEEEDFHTLRDIDLFVITHGKYEFERELITVDGVLFDVSYMSYNSFEKAIYDETPFLINSLQSYKFVYNIDKDLAKLLDKIRYLYKRGPQKLKKDEIDYIRFKLYQDFTDILGRKEDLINTEFLMNNLFYNILTYYYKLHGYWIPKDKKILKDIQKIDKVLYNLSIDFIGEELDKKIEKLNTIMNYVLKPYGGVVKFWKRNSFPII</sequence>
<protein>
    <recommendedName>
        <fullName evidence="3">Nucleotidyltransferase domain-containing protein</fullName>
    </recommendedName>
</protein>
<dbReference type="RefSeq" id="WP_073149109.1">
    <property type="nucleotide sequence ID" value="NZ_FRAG01000018.1"/>
</dbReference>
<dbReference type="OrthoDB" id="1706482at2"/>
<reference evidence="1 2" key="1">
    <citation type="submission" date="2016-11" db="EMBL/GenBank/DDBJ databases">
        <authorList>
            <person name="Jaros S."/>
            <person name="Januszkiewicz K."/>
            <person name="Wedrychowicz H."/>
        </authorList>
    </citation>
    <scope>NUCLEOTIDE SEQUENCE [LARGE SCALE GENOMIC DNA]</scope>
    <source>
        <strain evidence="1 2">DSM 15212</strain>
    </source>
</reference>
<evidence type="ECO:0008006" key="3">
    <source>
        <dbReference type="Google" id="ProtNLM"/>
    </source>
</evidence>